<dbReference type="AlphaFoldDB" id="A0A0C1NM36"/>
<reference evidence="1" key="1">
    <citation type="journal article" date="2015" name="Genome Announc.">
        <title>Draft Genome Sequence of Tolypothrix boutellei Strain VB521301.</title>
        <authorList>
            <person name="Chandrababunaidu M.M."/>
            <person name="Singh D."/>
            <person name="Sen D."/>
            <person name="Bhan S."/>
            <person name="Das S."/>
            <person name="Gupta A."/>
            <person name="Adhikary S.P."/>
            <person name="Tripathy S."/>
        </authorList>
    </citation>
    <scope>NUCLEOTIDE SEQUENCE</scope>
    <source>
        <strain evidence="1">VB521301</strain>
    </source>
</reference>
<proteinExistence type="predicted"/>
<evidence type="ECO:0000313" key="1">
    <source>
        <dbReference type="EMBL" id="KIE13886.1"/>
    </source>
</evidence>
<accession>A0A0C1NM36</accession>
<comment type="caution">
    <text evidence="1">The sequence shown here is derived from an EMBL/GenBank/DDBJ whole genome shotgun (WGS) entry which is preliminary data.</text>
</comment>
<sequence length="160" mass="18334">MPVPKAPPVELDEVEKKLLESIAETEEEYISRRALVILEAAKGESNTNICKKTGTSFHHVSTWRKKWLNATFIAQTEEELREVIKQFLESKDGRPRKCKQVEVAKIIEISTWNERSYRSRHAKNELIASEAVRRGIVSEISPRSVGRLLEQYQKEIAASS</sequence>
<gene>
    <name evidence="1" type="ORF">DA73_0200480</name>
</gene>
<organism evidence="1">
    <name type="scientific">Tolypothrix bouteillei VB521301</name>
    <dbReference type="NCBI Taxonomy" id="1479485"/>
    <lineage>
        <taxon>Bacteria</taxon>
        <taxon>Bacillati</taxon>
        <taxon>Cyanobacteriota</taxon>
        <taxon>Cyanophyceae</taxon>
        <taxon>Nostocales</taxon>
        <taxon>Tolypothrichaceae</taxon>
        <taxon>Tolypothrix</taxon>
    </lineage>
</organism>
<name>A0A0C1NM36_9CYAN</name>
<dbReference type="OrthoDB" id="69748at2"/>
<dbReference type="Pfam" id="PF13384">
    <property type="entry name" value="HTH_23"/>
    <property type="match status" value="1"/>
</dbReference>
<dbReference type="SUPFAM" id="SSF46689">
    <property type="entry name" value="Homeodomain-like"/>
    <property type="match status" value="1"/>
</dbReference>
<dbReference type="EMBL" id="JHEG02000001">
    <property type="protein sequence ID" value="KIE13886.1"/>
    <property type="molecule type" value="Genomic_DNA"/>
</dbReference>
<protein>
    <recommendedName>
        <fullName evidence="2">Transposase</fullName>
    </recommendedName>
</protein>
<dbReference type="InterPro" id="IPR009057">
    <property type="entry name" value="Homeodomain-like_sf"/>
</dbReference>
<evidence type="ECO:0008006" key="2">
    <source>
        <dbReference type="Google" id="ProtNLM"/>
    </source>
</evidence>